<reference evidence="3 4" key="1">
    <citation type="journal article" date="2012" name="J. Bacteriol.">
        <title>Draft Genome Sequence of the Extremely Halophilic Archaeon Halogranum salarium B-1T.</title>
        <authorList>
            <person name="Kim K.K."/>
            <person name="Lee K.C."/>
            <person name="Lee J.S."/>
        </authorList>
    </citation>
    <scope>NUCLEOTIDE SEQUENCE [LARGE SCALE GENOMIC DNA]</scope>
    <source>
        <strain evidence="3 4">B-1</strain>
    </source>
</reference>
<feature type="transmembrane region" description="Helical" evidence="1">
    <location>
        <begin position="15"/>
        <end position="37"/>
    </location>
</feature>
<feature type="domain" description="SHOCT" evidence="2">
    <location>
        <begin position="92"/>
        <end position="117"/>
    </location>
</feature>
<dbReference type="InterPro" id="IPR018649">
    <property type="entry name" value="SHOCT"/>
</dbReference>
<dbReference type="PATRIC" id="fig|1210908.3.peg.4440"/>
<gene>
    <name evidence="3" type="ORF">HSB1_47640</name>
</gene>
<sequence length="122" mass="13402">MEKLIMAATANTNRLIVLALIAVTILVFLPALFMGGGMMGYGGPMMGWMYGTNAPGWMLLVGLTSQLLMVALVVGLGYFAYKALTGTQTDTAMEELRTVFARGDIDEDEFERRKERLEQKDA</sequence>
<evidence type="ECO:0000259" key="2">
    <source>
        <dbReference type="Pfam" id="PF09851"/>
    </source>
</evidence>
<dbReference type="eggNOG" id="arCOG03909">
    <property type="taxonomic scope" value="Archaea"/>
</dbReference>
<proteinExistence type="predicted"/>
<organism evidence="3 4">
    <name type="scientific">Halogranum salarium B-1</name>
    <dbReference type="NCBI Taxonomy" id="1210908"/>
    <lineage>
        <taxon>Archaea</taxon>
        <taxon>Methanobacteriati</taxon>
        <taxon>Methanobacteriota</taxon>
        <taxon>Stenosarchaea group</taxon>
        <taxon>Halobacteria</taxon>
        <taxon>Halobacteriales</taxon>
        <taxon>Haloferacaceae</taxon>
    </lineage>
</organism>
<keyword evidence="1" id="KW-0812">Transmembrane</keyword>
<feature type="transmembrane region" description="Helical" evidence="1">
    <location>
        <begin position="57"/>
        <end position="81"/>
    </location>
</feature>
<name>J3ESM4_9EURY</name>
<dbReference type="Proteomes" id="UP000007813">
    <property type="component" value="Unassembled WGS sequence"/>
</dbReference>
<evidence type="ECO:0000256" key="1">
    <source>
        <dbReference type="SAM" id="Phobius"/>
    </source>
</evidence>
<dbReference type="AlphaFoldDB" id="J3ESM4"/>
<dbReference type="Pfam" id="PF09851">
    <property type="entry name" value="SHOCT"/>
    <property type="match status" value="1"/>
</dbReference>
<comment type="caution">
    <text evidence="3">The sequence shown here is derived from an EMBL/GenBank/DDBJ whole genome shotgun (WGS) entry which is preliminary data.</text>
</comment>
<protein>
    <recommendedName>
        <fullName evidence="2">SHOCT domain-containing protein</fullName>
    </recommendedName>
</protein>
<evidence type="ECO:0000313" key="4">
    <source>
        <dbReference type="Proteomes" id="UP000007813"/>
    </source>
</evidence>
<evidence type="ECO:0000313" key="3">
    <source>
        <dbReference type="EMBL" id="EJN56947.1"/>
    </source>
</evidence>
<dbReference type="EMBL" id="ALJD01000017">
    <property type="protein sequence ID" value="EJN56947.1"/>
    <property type="molecule type" value="Genomic_DNA"/>
</dbReference>
<keyword evidence="1" id="KW-1133">Transmembrane helix</keyword>
<keyword evidence="1" id="KW-0472">Membrane</keyword>
<accession>J3ESM4</accession>